<dbReference type="GO" id="GO:0003677">
    <property type="term" value="F:DNA binding"/>
    <property type="evidence" value="ECO:0007669"/>
    <property type="project" value="UniProtKB-KW"/>
</dbReference>
<keyword evidence="1 3" id="KW-0238">DNA-binding</keyword>
<evidence type="ECO:0000313" key="4">
    <source>
        <dbReference type="Proteomes" id="UP000217979"/>
    </source>
</evidence>
<geneLocation type="plasmid" evidence="3">
    <name>unnamed</name>
</geneLocation>
<dbReference type="Pfam" id="PF00196">
    <property type="entry name" value="GerE"/>
    <property type="match status" value="1"/>
</dbReference>
<accession>A0A291E6B0</accession>
<reference evidence="3 4" key="1">
    <citation type="submission" date="2017-09" db="EMBL/GenBank/DDBJ databases">
        <title>FDA dAtabase for Regulatory Grade micrObial Sequences (FDA-ARGOS): Supporting development and validation of Infectious Disease Dx tests.</title>
        <authorList>
            <person name="Minogue T."/>
            <person name="Wolcott M."/>
            <person name="Wasieloski L."/>
            <person name="Aguilar W."/>
            <person name="Moore D."/>
            <person name="Tallon L."/>
            <person name="Sadzewicz L."/>
            <person name="Ott S."/>
            <person name="Zhao X."/>
            <person name="Nagaraj S."/>
            <person name="Vavikolanu K."/>
            <person name="Aluvathingal J."/>
            <person name="Nadendla S."/>
            <person name="Sichtig H."/>
        </authorList>
    </citation>
    <scope>NUCLEOTIDE SEQUENCE [LARGE SCALE GENOMIC DNA]</scope>
    <source>
        <strain evidence="3 4">FDAARGOS_392</strain>
        <plasmid evidence="4">Plasmid unnamed</plasmid>
    </source>
</reference>
<dbReference type="GO" id="GO:0006355">
    <property type="term" value="P:regulation of DNA-templated transcription"/>
    <property type="evidence" value="ECO:0007669"/>
    <property type="project" value="InterPro"/>
</dbReference>
<dbReference type="InterPro" id="IPR036388">
    <property type="entry name" value="WH-like_DNA-bd_sf"/>
</dbReference>
<protein>
    <submittedName>
        <fullName evidence="3">DNA-binding response regulator</fullName>
    </submittedName>
</protein>
<dbReference type="Gene3D" id="1.10.10.10">
    <property type="entry name" value="Winged helix-like DNA-binding domain superfamily/Winged helix DNA-binding domain"/>
    <property type="match status" value="1"/>
</dbReference>
<organism evidence="3 4">
    <name type="scientific">Cedecea neteri</name>
    <dbReference type="NCBI Taxonomy" id="158822"/>
    <lineage>
        <taxon>Bacteria</taxon>
        <taxon>Pseudomonadati</taxon>
        <taxon>Pseudomonadota</taxon>
        <taxon>Gammaproteobacteria</taxon>
        <taxon>Enterobacterales</taxon>
        <taxon>Enterobacteriaceae</taxon>
        <taxon>Cedecea</taxon>
    </lineage>
</organism>
<evidence type="ECO:0000256" key="1">
    <source>
        <dbReference type="ARBA" id="ARBA00023125"/>
    </source>
</evidence>
<dbReference type="SMART" id="SM00421">
    <property type="entry name" value="HTH_LUXR"/>
    <property type="match status" value="1"/>
</dbReference>
<dbReference type="AlphaFoldDB" id="A0A291E6B0"/>
<keyword evidence="3" id="KW-0614">Plasmid</keyword>
<dbReference type="Proteomes" id="UP000217979">
    <property type="component" value="Plasmid unnamed"/>
</dbReference>
<dbReference type="InterPro" id="IPR016032">
    <property type="entry name" value="Sig_transdc_resp-reg_C-effctor"/>
</dbReference>
<proteinExistence type="predicted"/>
<feature type="domain" description="HTH luxR-type" evidence="2">
    <location>
        <begin position="183"/>
        <end position="248"/>
    </location>
</feature>
<dbReference type="EMBL" id="CP023526">
    <property type="protein sequence ID" value="ATF95439.1"/>
    <property type="molecule type" value="Genomic_DNA"/>
</dbReference>
<gene>
    <name evidence="3" type="ORF">CO704_25520</name>
</gene>
<evidence type="ECO:0000259" key="2">
    <source>
        <dbReference type="PROSITE" id="PS50043"/>
    </source>
</evidence>
<name>A0A291E6B0_9ENTR</name>
<sequence>MMGWTPIIRANQKPLSLRRMVMATLDPMDLTAGSQGFHHDFYDFYKNFSGIWYIKSADHYLMDTSLAFSARFLPRVISVAGMTDLEVFAAPAHNISLMHEFEKRTMASGKETLLFSWGYFNDINGVTSFIVRLVPLLLEGNKCTLIFLTELSSLEQSVDWLPVVIPELKKAPLNIIDSGRFTGVSPASVLTRKEWVVAWLTAAGRSNRWIAEYMKVSKQAIEQCLRSIYLKLNLSDREDLLHFSRHYGWLNIIPEQFVSEPTLLPLG</sequence>
<dbReference type="InterPro" id="IPR000792">
    <property type="entry name" value="Tscrpt_reg_LuxR_C"/>
</dbReference>
<dbReference type="PROSITE" id="PS50043">
    <property type="entry name" value="HTH_LUXR_2"/>
    <property type="match status" value="1"/>
</dbReference>
<evidence type="ECO:0000313" key="3">
    <source>
        <dbReference type="EMBL" id="ATF95439.1"/>
    </source>
</evidence>
<dbReference type="SUPFAM" id="SSF46894">
    <property type="entry name" value="C-terminal effector domain of the bipartite response regulators"/>
    <property type="match status" value="1"/>
</dbReference>